<accession>A0A372GQ68</accession>
<organism evidence="1 2">
    <name type="scientific">Actinomadura spongiicola</name>
    <dbReference type="NCBI Taxonomy" id="2303421"/>
    <lineage>
        <taxon>Bacteria</taxon>
        <taxon>Bacillati</taxon>
        <taxon>Actinomycetota</taxon>
        <taxon>Actinomycetes</taxon>
        <taxon>Streptosporangiales</taxon>
        <taxon>Thermomonosporaceae</taxon>
        <taxon>Actinomadura</taxon>
    </lineage>
</organism>
<sequence>MKWINETEQERARLEGEVSAIPADQAISGYGLAEVSHRTGELARAVADAHPHDKTDLYRELGLRMTYYPQKRLAPGAELFGCQPAPGHAHRGQHLDVSVEEGRPVAADGDFCDDGGVKFPRLVLGHHGRSAALPSLPGPSKLTHPA</sequence>
<keyword evidence="2" id="KW-1185">Reference proteome</keyword>
<dbReference type="EMBL" id="QVNQ01000001">
    <property type="protein sequence ID" value="RFS87510.1"/>
    <property type="molecule type" value="Genomic_DNA"/>
</dbReference>
<protein>
    <submittedName>
        <fullName evidence="1">Uncharacterized protein</fullName>
    </submittedName>
</protein>
<dbReference type="OrthoDB" id="9785707at2"/>
<name>A0A372GQ68_9ACTN</name>
<reference evidence="1 2" key="1">
    <citation type="submission" date="2018-08" db="EMBL/GenBank/DDBJ databases">
        <title>Actinomadura spongicola sp. nov., isolated from marine sponge Leucetta chagosensis.</title>
        <authorList>
            <person name="Li L."/>
            <person name="Lin H.W."/>
        </authorList>
    </citation>
    <scope>NUCLEOTIDE SEQUENCE [LARGE SCALE GENOMIC DNA]</scope>
    <source>
        <strain evidence="1 2">LHW52907</strain>
    </source>
</reference>
<evidence type="ECO:0000313" key="2">
    <source>
        <dbReference type="Proteomes" id="UP000262882"/>
    </source>
</evidence>
<dbReference type="AlphaFoldDB" id="A0A372GQ68"/>
<proteinExistence type="predicted"/>
<dbReference type="Proteomes" id="UP000262882">
    <property type="component" value="Unassembled WGS sequence"/>
</dbReference>
<gene>
    <name evidence="1" type="ORF">D0T12_04660</name>
</gene>
<dbReference type="RefSeq" id="WP_117397957.1">
    <property type="nucleotide sequence ID" value="NZ_QVNQ01000001.1"/>
</dbReference>
<comment type="caution">
    <text evidence="1">The sequence shown here is derived from an EMBL/GenBank/DDBJ whole genome shotgun (WGS) entry which is preliminary data.</text>
</comment>
<evidence type="ECO:0000313" key="1">
    <source>
        <dbReference type="EMBL" id="RFS87510.1"/>
    </source>
</evidence>